<name>A0AA38GWH8_TAXCH</name>
<gene>
    <name evidence="2" type="ORF">KI387_002912</name>
</gene>
<evidence type="ECO:0000259" key="1">
    <source>
        <dbReference type="Pfam" id="PF22936"/>
    </source>
</evidence>
<dbReference type="EMBL" id="JAHRHJ020000001">
    <property type="protein sequence ID" value="KAH9330804.1"/>
    <property type="molecule type" value="Genomic_DNA"/>
</dbReference>
<feature type="non-terminal residue" evidence="2">
    <location>
        <position position="1"/>
    </location>
</feature>
<keyword evidence="3" id="KW-1185">Reference proteome</keyword>
<proteinExistence type="predicted"/>
<organism evidence="2 3">
    <name type="scientific">Taxus chinensis</name>
    <name type="common">Chinese yew</name>
    <name type="synonym">Taxus wallichiana var. chinensis</name>
    <dbReference type="NCBI Taxonomy" id="29808"/>
    <lineage>
        <taxon>Eukaryota</taxon>
        <taxon>Viridiplantae</taxon>
        <taxon>Streptophyta</taxon>
        <taxon>Embryophyta</taxon>
        <taxon>Tracheophyta</taxon>
        <taxon>Spermatophyta</taxon>
        <taxon>Pinopsida</taxon>
        <taxon>Pinidae</taxon>
        <taxon>Conifers II</taxon>
        <taxon>Cupressales</taxon>
        <taxon>Taxaceae</taxon>
        <taxon>Taxus</taxon>
    </lineage>
</organism>
<dbReference type="Pfam" id="PF22936">
    <property type="entry name" value="Pol_BBD"/>
    <property type="match status" value="1"/>
</dbReference>
<accession>A0AA38GWH8</accession>
<dbReference type="InterPro" id="IPR054722">
    <property type="entry name" value="PolX-like_BBD"/>
</dbReference>
<protein>
    <recommendedName>
        <fullName evidence="1">Retrovirus-related Pol polyprotein from transposon TNT 1-94-like beta-barrel domain-containing protein</fullName>
    </recommendedName>
</protein>
<evidence type="ECO:0000313" key="2">
    <source>
        <dbReference type="EMBL" id="KAH9330804.1"/>
    </source>
</evidence>
<reference evidence="2 3" key="1">
    <citation type="journal article" date="2021" name="Nat. Plants">
        <title>The Taxus genome provides insights into paclitaxel biosynthesis.</title>
        <authorList>
            <person name="Xiong X."/>
            <person name="Gou J."/>
            <person name="Liao Q."/>
            <person name="Li Y."/>
            <person name="Zhou Q."/>
            <person name="Bi G."/>
            <person name="Li C."/>
            <person name="Du R."/>
            <person name="Wang X."/>
            <person name="Sun T."/>
            <person name="Guo L."/>
            <person name="Liang H."/>
            <person name="Lu P."/>
            <person name="Wu Y."/>
            <person name="Zhang Z."/>
            <person name="Ro D.K."/>
            <person name="Shang Y."/>
            <person name="Huang S."/>
            <person name="Yan J."/>
        </authorList>
    </citation>
    <scope>NUCLEOTIDE SEQUENCE [LARGE SCALE GENOMIC DNA]</scope>
    <source>
        <strain evidence="2">Ta-2019</strain>
    </source>
</reference>
<dbReference type="AlphaFoldDB" id="A0AA38GWH8"/>
<evidence type="ECO:0000313" key="3">
    <source>
        <dbReference type="Proteomes" id="UP000824469"/>
    </source>
</evidence>
<sequence>MTGNKYLFSSLEEPVQIDVTLGNNNKVTVLGKGMVNILTKKGEPKFMPDVYYVVGLKQNLMNIGQLIQKGYRVYMENNECVILDKLPSNMLIAKVQMTTNCMFPLKIRPAMKGKTAQAIHETHTVNSGEAFKVADTKSAIAKTSTEKFKTATKMFKTATKRFKTATEMFKIATEISRIPTEMSKTATEMARIAPKRKMIFCRFLRICSFRRSSYSLQL</sequence>
<dbReference type="Proteomes" id="UP000824469">
    <property type="component" value="Unassembled WGS sequence"/>
</dbReference>
<comment type="caution">
    <text evidence="2">The sequence shown here is derived from an EMBL/GenBank/DDBJ whole genome shotgun (WGS) entry which is preliminary data.</text>
</comment>
<feature type="domain" description="Retrovirus-related Pol polyprotein from transposon TNT 1-94-like beta-barrel" evidence="1">
    <location>
        <begin position="1"/>
        <end position="71"/>
    </location>
</feature>